<feature type="compositionally biased region" description="Polar residues" evidence="1">
    <location>
        <begin position="1008"/>
        <end position="1018"/>
    </location>
</feature>
<feature type="compositionally biased region" description="Low complexity" evidence="1">
    <location>
        <begin position="445"/>
        <end position="473"/>
    </location>
</feature>
<feature type="compositionally biased region" description="Low complexity" evidence="1">
    <location>
        <begin position="360"/>
        <end position="375"/>
    </location>
</feature>
<feature type="compositionally biased region" description="Low complexity" evidence="1">
    <location>
        <begin position="193"/>
        <end position="254"/>
    </location>
</feature>
<feature type="compositionally biased region" description="Low complexity" evidence="1">
    <location>
        <begin position="309"/>
        <end position="319"/>
    </location>
</feature>
<feature type="compositionally biased region" description="Polar residues" evidence="1">
    <location>
        <begin position="326"/>
        <end position="353"/>
    </location>
</feature>
<reference evidence="3" key="1">
    <citation type="submission" date="2022-11" db="UniProtKB">
        <authorList>
            <consortium name="WormBaseParasite"/>
        </authorList>
    </citation>
    <scope>IDENTIFICATION</scope>
</reference>
<proteinExistence type="predicted"/>
<feature type="region of interest" description="Disordered" evidence="1">
    <location>
        <begin position="445"/>
        <end position="509"/>
    </location>
</feature>
<feature type="compositionally biased region" description="Low complexity" evidence="1">
    <location>
        <begin position="1038"/>
        <end position="1048"/>
    </location>
</feature>
<feature type="compositionally biased region" description="Polar residues" evidence="1">
    <location>
        <begin position="268"/>
        <end position="293"/>
    </location>
</feature>
<feature type="compositionally biased region" description="Low complexity" evidence="1">
    <location>
        <begin position="64"/>
        <end position="73"/>
    </location>
</feature>
<feature type="compositionally biased region" description="Basic and acidic residues" evidence="1">
    <location>
        <begin position="1019"/>
        <end position="1029"/>
    </location>
</feature>
<feature type="compositionally biased region" description="Polar residues" evidence="1">
    <location>
        <begin position="36"/>
        <end position="53"/>
    </location>
</feature>
<feature type="region of interest" description="Disordered" evidence="1">
    <location>
        <begin position="151"/>
        <end position="375"/>
    </location>
</feature>
<keyword evidence="2" id="KW-1185">Reference proteome</keyword>
<feature type="compositionally biased region" description="Polar residues" evidence="1">
    <location>
        <begin position="1154"/>
        <end position="1172"/>
    </location>
</feature>
<evidence type="ECO:0000313" key="2">
    <source>
        <dbReference type="Proteomes" id="UP000887563"/>
    </source>
</evidence>
<dbReference type="Proteomes" id="UP000887563">
    <property type="component" value="Unplaced"/>
</dbReference>
<feature type="region of interest" description="Disordered" evidence="1">
    <location>
        <begin position="1107"/>
        <end position="1172"/>
    </location>
</feature>
<feature type="region of interest" description="Disordered" evidence="1">
    <location>
        <begin position="391"/>
        <end position="426"/>
    </location>
</feature>
<protein>
    <submittedName>
        <fullName evidence="3">Uncharacterized protein</fullName>
    </submittedName>
</protein>
<feature type="compositionally biased region" description="Low complexity" evidence="1">
    <location>
        <begin position="15"/>
        <end position="35"/>
    </location>
</feature>
<feature type="compositionally biased region" description="Polar residues" evidence="1">
    <location>
        <begin position="1107"/>
        <end position="1121"/>
    </location>
</feature>
<feature type="compositionally biased region" description="Low complexity" evidence="1">
    <location>
        <begin position="930"/>
        <end position="971"/>
    </location>
</feature>
<feature type="region of interest" description="Disordered" evidence="1">
    <location>
        <begin position="1258"/>
        <end position="1330"/>
    </location>
</feature>
<evidence type="ECO:0000256" key="1">
    <source>
        <dbReference type="SAM" id="MobiDB-lite"/>
    </source>
</evidence>
<feature type="compositionally biased region" description="Low complexity" evidence="1">
    <location>
        <begin position="391"/>
        <end position="411"/>
    </location>
</feature>
<name>A0A914KH74_MELIC</name>
<feature type="compositionally biased region" description="Low complexity" evidence="1">
    <location>
        <begin position="1314"/>
        <end position="1324"/>
    </location>
</feature>
<feature type="compositionally biased region" description="Polar residues" evidence="1">
    <location>
        <begin position="1258"/>
        <end position="1286"/>
    </location>
</feature>
<feature type="compositionally biased region" description="Low complexity" evidence="1">
    <location>
        <begin position="1122"/>
        <end position="1133"/>
    </location>
</feature>
<dbReference type="WBParaSite" id="Minc3s00009g00597">
    <property type="protein sequence ID" value="Minc3s00009g00597"/>
    <property type="gene ID" value="Minc3s00009g00597"/>
</dbReference>
<accession>A0A914KH74</accession>
<feature type="region of interest" description="Disordered" evidence="1">
    <location>
        <begin position="929"/>
        <end position="1048"/>
    </location>
</feature>
<feature type="compositionally biased region" description="Basic and acidic residues" evidence="1">
    <location>
        <begin position="481"/>
        <end position="493"/>
    </location>
</feature>
<evidence type="ECO:0000313" key="3">
    <source>
        <dbReference type="WBParaSite" id="Minc3s00009g00597"/>
    </source>
</evidence>
<feature type="region of interest" description="Disordered" evidence="1">
    <location>
        <begin position="104"/>
        <end position="125"/>
    </location>
</feature>
<sequence length="1330" mass="154761">MPVFYRETVIDPENSQKLPYKQQQQQSFYQSNGQQHPYQQSKTSYTYPGSERSSGIYKGNGSSTTTATTTTATDFPANFPKIPPPKGVIDDKQLERMAEQLMKGQQPTWDGQQYSPPGWTRHSQQSYTIETVVEHEPETRPIYVGRHYESVPTKTTGIPPQTHPKHQHSPSQHVPPKTTKQPPPPPSNQIYRQPQPQEKYNYQPPEQQYYNKTVQQKQQIPQVEPQKQFHPQQQHQQQQQKYFPPQQVPQQQKPSGTIIEERQEKKSTSVVDSTNFPSQQYTKTLTEYRQQTNGYDSQKKEGGGGGGLQQTQKQQMQGPRQEEWQQQKIINTTQQAPQNKLESQQKQWESIQSPHEKWKWSQTQQWNTQQQQPQQTQQQWEQQTLQWQQAQQQPQEQWGQSQQQWQQAAQQTKEKEGQQSQQWQQQQPQKYTTQQQQNLLKQQTQQQQSQQYSPQKAQNELKQQTTVQSQQSQNLSGTAKVEQKESREQKIEQEVGDEYDGPPPDLQLAQADPDKLYEKQHEVYQNGWQQEEDYNQQPYRSHHLNQRQLQQTRNNYDEPLYISAGGDDGYQQQYHQYYSPNSQIYWDSVYNDEWALRGANPPSFTTGPVWGDHLAYAQRMNLEKRRTESEKQRRHHTPVPGSAEYGYLFGGMDFVDHNNFDPSINVGEPFNEMQERHSRRDLHWGPPRRRGDFFGLDYRTMLPEEEQHRSHSAEDSAFYQGYQALPPRKNFRLVGHFTADHNAPLNIAEAQGLDEFDSQYWVGDTLSNQKVRPEYPLTEEEKRTFALLYGPGGFKPDHRTVIPEPKPEEPVQFSVTIGPKKEKKEQQQPEGYVNPMKVEGESWMLGQRGEYDGQYGKVLHSTAEQHLPFHRPKHFPARVPNWAVERQNQMGRGARSLDRSLFLPSWAKIPQPQPPFWVKRDGSKVAGNWQVPKQQQQQSEIQEQQQEQFVQQQKSQPPQHKQQQQYVANQQIINSPQQKEEENRLPQPSPTPQQQQPSPQQKQKTQQIQKLPSPTEQKQPVKEETDKNLQKSKQQIFTQSQQSHPNYQQQTNVTTTTYTQNQQIQPPINTQHTQPEQKLLHQGFTSAPTTQNQQQFTQLIITPSKTHQTTFKPAKQPLTSSQEQQQQLKQQQQYSNFYEGGGQTQKTGPQQEQFKQFTSPGGQFYGQQNVGNEGKAPQQQYIVNQTNQGQYYGRMPQQQQYQYRMQQQHPQLHKGGGYTKTPQNYPQGQIVEEEEEKSGLENLAKMKLGKFPMRESLEAQQSLESNNDQVDSSNIKRQQFVRSGQPGQVIREEWRFSSGQPQKGTTGGHQLLQSSTTTTTTTSSISGDIQ</sequence>
<feature type="compositionally biased region" description="Low complexity" evidence="1">
    <location>
        <begin position="1144"/>
        <end position="1153"/>
    </location>
</feature>
<feature type="compositionally biased region" description="Low complexity" evidence="1">
    <location>
        <begin position="992"/>
        <end position="1007"/>
    </location>
</feature>
<organism evidence="2 3">
    <name type="scientific">Meloidogyne incognita</name>
    <name type="common">Southern root-knot nematode worm</name>
    <name type="synonym">Oxyuris incognita</name>
    <dbReference type="NCBI Taxonomy" id="6306"/>
    <lineage>
        <taxon>Eukaryota</taxon>
        <taxon>Metazoa</taxon>
        <taxon>Ecdysozoa</taxon>
        <taxon>Nematoda</taxon>
        <taxon>Chromadorea</taxon>
        <taxon>Rhabditida</taxon>
        <taxon>Tylenchina</taxon>
        <taxon>Tylenchomorpha</taxon>
        <taxon>Tylenchoidea</taxon>
        <taxon>Meloidogynidae</taxon>
        <taxon>Meloidogyninae</taxon>
        <taxon>Meloidogyne</taxon>
        <taxon>Meloidogyne incognita group</taxon>
    </lineage>
</organism>
<feature type="region of interest" description="Disordered" evidence="1">
    <location>
        <begin position="1"/>
        <end position="85"/>
    </location>
</feature>